<feature type="domain" description="Retroviral polymerase SH3-like" evidence="10">
    <location>
        <begin position="71"/>
        <end position="103"/>
    </location>
</feature>
<name>A0AAW2QAQ6_9LAMI</name>
<evidence type="ECO:0000256" key="6">
    <source>
        <dbReference type="ARBA" id="ARBA00022908"/>
    </source>
</evidence>
<dbReference type="AlphaFoldDB" id="A0AAW2QAQ6"/>
<accession>A0AAW2QAQ6</accession>
<evidence type="ECO:0000259" key="10">
    <source>
        <dbReference type="Pfam" id="PF25597"/>
    </source>
</evidence>
<evidence type="ECO:0000256" key="2">
    <source>
        <dbReference type="ARBA" id="ARBA00022723"/>
    </source>
</evidence>
<evidence type="ECO:0000256" key="8">
    <source>
        <dbReference type="ARBA" id="ARBA00022932"/>
    </source>
</evidence>
<keyword evidence="8" id="KW-0239">DNA-directed DNA polymerase</keyword>
<dbReference type="InterPro" id="IPR012337">
    <property type="entry name" value="RNaseH-like_sf"/>
</dbReference>
<dbReference type="Gene3D" id="3.30.420.10">
    <property type="entry name" value="Ribonuclease H-like superfamily/Ribonuclease H"/>
    <property type="match status" value="1"/>
</dbReference>
<keyword evidence="4" id="KW-0378">Hydrolase</keyword>
<dbReference type="GO" id="GO:0004519">
    <property type="term" value="F:endonuclease activity"/>
    <property type="evidence" value="ECO:0007669"/>
    <property type="project" value="UniProtKB-KW"/>
</dbReference>
<evidence type="ECO:0000256" key="5">
    <source>
        <dbReference type="ARBA" id="ARBA00022842"/>
    </source>
</evidence>
<dbReference type="GO" id="GO:0003964">
    <property type="term" value="F:RNA-directed DNA polymerase activity"/>
    <property type="evidence" value="ECO:0007669"/>
    <property type="project" value="UniProtKB-KW"/>
</dbReference>
<dbReference type="EMBL" id="JACGWK010000003">
    <property type="protein sequence ID" value="KAL0364615.1"/>
    <property type="molecule type" value="Genomic_DNA"/>
</dbReference>
<evidence type="ECO:0000256" key="9">
    <source>
        <dbReference type="ARBA" id="ARBA00023172"/>
    </source>
</evidence>
<dbReference type="GO" id="GO:0015074">
    <property type="term" value="P:DNA integration"/>
    <property type="evidence" value="ECO:0007669"/>
    <property type="project" value="UniProtKB-KW"/>
</dbReference>
<keyword evidence="3" id="KW-0255">Endonuclease</keyword>
<keyword evidence="1" id="KW-0540">Nuclease</keyword>
<evidence type="ECO:0000256" key="3">
    <source>
        <dbReference type="ARBA" id="ARBA00022759"/>
    </source>
</evidence>
<dbReference type="InterPro" id="IPR057670">
    <property type="entry name" value="SH3_retrovirus"/>
</dbReference>
<dbReference type="GO" id="GO:0046872">
    <property type="term" value="F:metal ion binding"/>
    <property type="evidence" value="ECO:0007669"/>
    <property type="project" value="UniProtKB-KW"/>
</dbReference>
<evidence type="ECO:0000256" key="4">
    <source>
        <dbReference type="ARBA" id="ARBA00022801"/>
    </source>
</evidence>
<reference evidence="11" key="2">
    <citation type="journal article" date="2024" name="Plant">
        <title>Genomic evolution and insights into agronomic trait innovations of Sesamum species.</title>
        <authorList>
            <person name="Miao H."/>
            <person name="Wang L."/>
            <person name="Qu L."/>
            <person name="Liu H."/>
            <person name="Sun Y."/>
            <person name="Le M."/>
            <person name="Wang Q."/>
            <person name="Wei S."/>
            <person name="Zheng Y."/>
            <person name="Lin W."/>
            <person name="Duan Y."/>
            <person name="Cao H."/>
            <person name="Xiong S."/>
            <person name="Wang X."/>
            <person name="Wei L."/>
            <person name="Li C."/>
            <person name="Ma Q."/>
            <person name="Ju M."/>
            <person name="Zhao R."/>
            <person name="Li G."/>
            <person name="Mu C."/>
            <person name="Tian Q."/>
            <person name="Mei H."/>
            <person name="Zhang T."/>
            <person name="Gao T."/>
            <person name="Zhang H."/>
        </authorList>
    </citation>
    <scope>NUCLEOTIDE SEQUENCE</scope>
    <source>
        <strain evidence="11">G01</strain>
    </source>
</reference>
<dbReference type="GO" id="GO:0016787">
    <property type="term" value="F:hydrolase activity"/>
    <property type="evidence" value="ECO:0007669"/>
    <property type="project" value="UniProtKB-KW"/>
</dbReference>
<keyword evidence="8" id="KW-0808">Transferase</keyword>
<evidence type="ECO:0000256" key="7">
    <source>
        <dbReference type="ARBA" id="ARBA00022918"/>
    </source>
</evidence>
<dbReference type="PANTHER" id="PTHR42648:SF11">
    <property type="entry name" value="TRANSPOSON TY4-P GAG-POL POLYPROTEIN"/>
    <property type="match status" value="1"/>
</dbReference>
<reference evidence="11" key="1">
    <citation type="submission" date="2020-06" db="EMBL/GenBank/DDBJ databases">
        <authorList>
            <person name="Li T."/>
            <person name="Hu X."/>
            <person name="Zhang T."/>
            <person name="Song X."/>
            <person name="Zhang H."/>
            <person name="Dai N."/>
            <person name="Sheng W."/>
            <person name="Hou X."/>
            <person name="Wei L."/>
        </authorList>
    </citation>
    <scope>NUCLEOTIDE SEQUENCE</scope>
    <source>
        <strain evidence="11">G01</strain>
        <tissue evidence="11">Leaf</tissue>
    </source>
</reference>
<proteinExistence type="predicted"/>
<dbReference type="PANTHER" id="PTHR42648">
    <property type="entry name" value="TRANSPOSASE, PUTATIVE-RELATED"/>
    <property type="match status" value="1"/>
</dbReference>
<dbReference type="GO" id="GO:0003887">
    <property type="term" value="F:DNA-directed DNA polymerase activity"/>
    <property type="evidence" value="ECO:0007669"/>
    <property type="project" value="UniProtKB-KW"/>
</dbReference>
<comment type="caution">
    <text evidence="11">The sequence shown here is derived from an EMBL/GenBank/DDBJ whole genome shotgun (WGS) entry which is preliminary data.</text>
</comment>
<dbReference type="Pfam" id="PF25597">
    <property type="entry name" value="SH3_retrovirus"/>
    <property type="match status" value="1"/>
</dbReference>
<dbReference type="InterPro" id="IPR036397">
    <property type="entry name" value="RNaseH_sf"/>
</dbReference>
<gene>
    <name evidence="11" type="ORF">Sangu_0559100</name>
</gene>
<protein>
    <submittedName>
        <fullName evidence="11">Mitochondrial protein</fullName>
    </submittedName>
</protein>
<keyword evidence="7" id="KW-0695">RNA-directed DNA polymerase</keyword>
<dbReference type="GO" id="GO:0006310">
    <property type="term" value="P:DNA recombination"/>
    <property type="evidence" value="ECO:0007669"/>
    <property type="project" value="UniProtKB-KW"/>
</dbReference>
<keyword evidence="6" id="KW-0229">DNA integration</keyword>
<evidence type="ECO:0000256" key="1">
    <source>
        <dbReference type="ARBA" id="ARBA00022722"/>
    </source>
</evidence>
<keyword evidence="9" id="KW-0233">DNA recombination</keyword>
<sequence length="108" mass="12619">MEYQKERTELSWRWQDQCCRRNLPKAFWAEAVYTAVYLLNRCPTKAVQNMTPIEAWSGKKPSAKHLRVFGSICYVNIPTEKRHKLEEKTEKGIFLGYSTQSKATESTT</sequence>
<keyword evidence="2" id="KW-0479">Metal-binding</keyword>
<evidence type="ECO:0000313" key="11">
    <source>
        <dbReference type="EMBL" id="KAL0364615.1"/>
    </source>
</evidence>
<keyword evidence="5" id="KW-0460">Magnesium</keyword>
<dbReference type="SUPFAM" id="SSF53098">
    <property type="entry name" value="Ribonuclease H-like"/>
    <property type="match status" value="1"/>
</dbReference>
<keyword evidence="8" id="KW-0548">Nucleotidyltransferase</keyword>
<dbReference type="InterPro" id="IPR039537">
    <property type="entry name" value="Retrotran_Ty1/copia-like"/>
</dbReference>
<dbReference type="GO" id="GO:0003676">
    <property type="term" value="F:nucleic acid binding"/>
    <property type="evidence" value="ECO:0007669"/>
    <property type="project" value="InterPro"/>
</dbReference>
<organism evidence="11">
    <name type="scientific">Sesamum angustifolium</name>
    <dbReference type="NCBI Taxonomy" id="2727405"/>
    <lineage>
        <taxon>Eukaryota</taxon>
        <taxon>Viridiplantae</taxon>
        <taxon>Streptophyta</taxon>
        <taxon>Embryophyta</taxon>
        <taxon>Tracheophyta</taxon>
        <taxon>Spermatophyta</taxon>
        <taxon>Magnoliopsida</taxon>
        <taxon>eudicotyledons</taxon>
        <taxon>Gunneridae</taxon>
        <taxon>Pentapetalae</taxon>
        <taxon>asterids</taxon>
        <taxon>lamiids</taxon>
        <taxon>Lamiales</taxon>
        <taxon>Pedaliaceae</taxon>
        <taxon>Sesamum</taxon>
    </lineage>
</organism>